<proteinExistence type="predicted"/>
<dbReference type="EMBL" id="NEVL01000004">
    <property type="protein sequence ID" value="OZI33057.1"/>
    <property type="molecule type" value="Genomic_DNA"/>
</dbReference>
<organism evidence="1 4">
    <name type="scientific">Bordetella genomosp. 1</name>
    <dbReference type="NCBI Taxonomy" id="1395607"/>
    <lineage>
        <taxon>Bacteria</taxon>
        <taxon>Pseudomonadati</taxon>
        <taxon>Pseudomonadota</taxon>
        <taxon>Betaproteobacteria</taxon>
        <taxon>Burkholderiales</taxon>
        <taxon>Alcaligenaceae</taxon>
        <taxon>Bordetella</taxon>
    </lineage>
</organism>
<reference evidence="2 3" key="1">
    <citation type="submission" date="2017-05" db="EMBL/GenBank/DDBJ databases">
        <title>Complete and WGS of Bordetella genogroups.</title>
        <authorList>
            <person name="Spilker T."/>
            <person name="Lipuma J."/>
        </authorList>
    </citation>
    <scope>NUCLEOTIDE SEQUENCE [LARGE SCALE GENOMIC DNA]</scope>
    <source>
        <strain evidence="2 3">AU9795</strain>
    </source>
</reference>
<name>A0A261S7T3_9BORD</name>
<comment type="caution">
    <text evidence="1">The sequence shown here is derived from an EMBL/GenBank/DDBJ whole genome shotgun (WGS) entry which is preliminary data.</text>
</comment>
<dbReference type="AlphaFoldDB" id="A0A261S7T3"/>
<reference evidence="1 4" key="2">
    <citation type="submission" date="2017-05" db="EMBL/GenBank/DDBJ databases">
        <title>Complete and WGS of Bordetella genogroups.</title>
        <authorList>
            <person name="Spilker T."/>
            <person name="LiPuma J."/>
        </authorList>
    </citation>
    <scope>NUCLEOTIDE SEQUENCE [LARGE SCALE GENOMIC DNA]</scope>
    <source>
        <strain evidence="1 4">AU17610</strain>
    </source>
</reference>
<gene>
    <name evidence="2" type="ORF">CAL27_23220</name>
    <name evidence="1" type="ORF">CEG14_19560</name>
</gene>
<sequence>MTLCQPAIVVSEAHACAIAYVWARRNEIAPQKVERLAQEWFAGRGNANQRTWTSLIEFLRSRLPHAAYANL</sequence>
<evidence type="ECO:0000313" key="4">
    <source>
        <dbReference type="Proteomes" id="UP000217005"/>
    </source>
</evidence>
<dbReference type="Proteomes" id="UP000216354">
    <property type="component" value="Unassembled WGS sequence"/>
</dbReference>
<evidence type="ECO:0000313" key="3">
    <source>
        <dbReference type="Proteomes" id="UP000216354"/>
    </source>
</evidence>
<accession>A0A261S7T3</accession>
<dbReference type="Proteomes" id="UP000217005">
    <property type="component" value="Unassembled WGS sequence"/>
</dbReference>
<evidence type="ECO:0000313" key="2">
    <source>
        <dbReference type="EMBL" id="OZI57160.1"/>
    </source>
</evidence>
<evidence type="ECO:0000313" key="1">
    <source>
        <dbReference type="EMBL" id="OZI33057.1"/>
    </source>
</evidence>
<dbReference type="RefSeq" id="WP_094828052.1">
    <property type="nucleotide sequence ID" value="NZ_NEVL01000004.1"/>
</dbReference>
<dbReference type="EMBL" id="NEVR01000006">
    <property type="protein sequence ID" value="OZI57160.1"/>
    <property type="molecule type" value="Genomic_DNA"/>
</dbReference>
<keyword evidence="3" id="KW-1185">Reference proteome</keyword>
<protein>
    <submittedName>
        <fullName evidence="1">Uncharacterized protein</fullName>
    </submittedName>
</protein>